<evidence type="ECO:0000256" key="7">
    <source>
        <dbReference type="SAM" id="MobiDB-lite"/>
    </source>
</evidence>
<dbReference type="PANTHER" id="PTHR35800:SF1">
    <property type="entry name" value="RNA-BINDING PROTEIN KHPB"/>
    <property type="match status" value="1"/>
</dbReference>
<feature type="compositionally biased region" description="Basic and acidic residues" evidence="7">
    <location>
        <begin position="62"/>
        <end position="71"/>
    </location>
</feature>
<dbReference type="GO" id="GO:0008360">
    <property type="term" value="P:regulation of cell shape"/>
    <property type="evidence" value="ECO:0007669"/>
    <property type="project" value="UniProtKB-KW"/>
</dbReference>
<comment type="subunit">
    <text evidence="6">Forms a complex with KhpA.</text>
</comment>
<evidence type="ECO:0000256" key="6">
    <source>
        <dbReference type="HAMAP-Rule" id="MF_00867"/>
    </source>
</evidence>
<dbReference type="InterPro" id="IPR015946">
    <property type="entry name" value="KH_dom-like_a/b"/>
</dbReference>
<dbReference type="SUPFAM" id="SSF82708">
    <property type="entry name" value="R3H domain"/>
    <property type="match status" value="1"/>
</dbReference>
<dbReference type="GO" id="GO:0071555">
    <property type="term" value="P:cell wall organization"/>
    <property type="evidence" value="ECO:0007669"/>
    <property type="project" value="UniProtKB-KW"/>
</dbReference>
<dbReference type="Pfam" id="PF14804">
    <property type="entry name" value="Jag_N"/>
    <property type="match status" value="1"/>
</dbReference>
<dbReference type="HAMAP" id="MF_00867">
    <property type="entry name" value="KhpB"/>
    <property type="match status" value="1"/>
</dbReference>
<evidence type="ECO:0000256" key="1">
    <source>
        <dbReference type="ARBA" id="ARBA00022490"/>
    </source>
</evidence>
<dbReference type="Pfam" id="PF01424">
    <property type="entry name" value="R3H"/>
    <property type="match status" value="1"/>
</dbReference>
<dbReference type="Pfam" id="PF13083">
    <property type="entry name" value="KH_KhpA-B"/>
    <property type="match status" value="1"/>
</dbReference>
<comment type="subcellular location">
    <subcellularLocation>
        <location evidence="6">Cytoplasm</location>
    </subcellularLocation>
</comment>
<feature type="region of interest" description="Disordered" evidence="7">
    <location>
        <begin position="58"/>
        <end position="130"/>
    </location>
</feature>
<feature type="compositionally biased region" description="Gly residues" evidence="7">
    <location>
        <begin position="300"/>
        <end position="312"/>
    </location>
</feature>
<keyword evidence="5 6" id="KW-0961">Cell wall biogenesis/degradation</keyword>
<protein>
    <recommendedName>
        <fullName evidence="6">RNA-binding protein KhpB</fullName>
    </recommendedName>
    <alternativeName>
        <fullName evidence="6">RNA-binding protein EloR</fullName>
    </alternativeName>
</protein>
<comment type="caution">
    <text evidence="6">Lacks conserved residue(s) required for the propagation of feature annotation.</text>
</comment>
<feature type="compositionally biased region" description="Basic and acidic residues" evidence="7">
    <location>
        <begin position="319"/>
        <end position="357"/>
    </location>
</feature>
<dbReference type="PANTHER" id="PTHR35800">
    <property type="entry name" value="PROTEIN JAG"/>
    <property type="match status" value="1"/>
</dbReference>
<dbReference type="Gene3D" id="3.30.1370.50">
    <property type="entry name" value="R3H-like domain"/>
    <property type="match status" value="1"/>
</dbReference>
<dbReference type="RefSeq" id="WP_055245516.1">
    <property type="nucleotide sequence ID" value="NZ_CABIWA010000021.1"/>
</dbReference>
<sequence>MREVIKEARNVEDAIELACKELGVQRDAVDFEIITLPKRGFLGLRNTPARVRVFVEEPEPVSEIKKDRQPAPKEVQAAPTKEQRADRASQSEKKPQKSITKREPKREQPARAQVETAKKQDKNEHVGMEKQEKAAQTITFVEVEKVEGKARVAAEYVRGVLNAMEIDAELSVARTENGVVLRLTGDGLGVIIGRRGETLDALQYLSSLVANRDEGDYIRVTIDSGNYREKRERTLEQLAQKLAAGVLRYGRPSTLEPMNPYERRIIHSTVARIEGVTSSSTGEEPNRRVVISPINPRPLQGGGRGGRGGRGRAGANRTARRDERVPRDGEHSGQRSERAPRRERGPRRDDRSTRGETVKPTSTEVDRAYAAELERAGALERPAQAIPRTQQKPVRQQARHEGDDLPLYGKIDL</sequence>
<evidence type="ECO:0000256" key="5">
    <source>
        <dbReference type="ARBA" id="ARBA00023316"/>
    </source>
</evidence>
<dbReference type="InterPro" id="IPR032782">
    <property type="entry name" value="KhpB_N"/>
</dbReference>
<name>A0A174S7Y7_9FIRM</name>
<keyword evidence="1 6" id="KW-0963">Cytoplasm</keyword>
<dbReference type="EMBL" id="CZBE01000017">
    <property type="protein sequence ID" value="CUP94014.1"/>
    <property type="molecule type" value="Genomic_DNA"/>
</dbReference>
<reference evidence="9 10" key="1">
    <citation type="submission" date="2015-09" db="EMBL/GenBank/DDBJ databases">
        <authorList>
            <consortium name="Pathogen Informatics"/>
        </authorList>
    </citation>
    <scope>NUCLEOTIDE SEQUENCE [LARGE SCALE GENOMIC DNA]</scope>
    <source>
        <strain evidence="9 10">2789STDY5834939</strain>
    </source>
</reference>
<comment type="similarity">
    <text evidence="6">Belongs to the KhpB RNA-binding protein family.</text>
</comment>
<dbReference type="GO" id="GO:0005737">
    <property type="term" value="C:cytoplasm"/>
    <property type="evidence" value="ECO:0007669"/>
    <property type="project" value="UniProtKB-SubCell"/>
</dbReference>
<dbReference type="GO" id="GO:0009252">
    <property type="term" value="P:peptidoglycan biosynthetic process"/>
    <property type="evidence" value="ECO:0007669"/>
    <property type="project" value="UniProtKB-UniRule"/>
</dbReference>
<evidence type="ECO:0000256" key="4">
    <source>
        <dbReference type="ARBA" id="ARBA00023186"/>
    </source>
</evidence>
<evidence type="ECO:0000313" key="10">
    <source>
        <dbReference type="Proteomes" id="UP000095765"/>
    </source>
</evidence>
<organism evidence="9 10">
    <name type="scientific">Anaerotruncus colihominis</name>
    <dbReference type="NCBI Taxonomy" id="169435"/>
    <lineage>
        <taxon>Bacteria</taxon>
        <taxon>Bacillati</taxon>
        <taxon>Bacillota</taxon>
        <taxon>Clostridia</taxon>
        <taxon>Eubacteriales</taxon>
        <taxon>Oscillospiraceae</taxon>
        <taxon>Anaerotruncus</taxon>
    </lineage>
</organism>
<feature type="region of interest" description="Disordered" evidence="7">
    <location>
        <begin position="276"/>
        <end position="413"/>
    </location>
</feature>
<dbReference type="InterPro" id="IPR036867">
    <property type="entry name" value="R3H_dom_sf"/>
</dbReference>
<evidence type="ECO:0000256" key="3">
    <source>
        <dbReference type="ARBA" id="ARBA00022960"/>
    </source>
</evidence>
<dbReference type="SMART" id="SM00393">
    <property type="entry name" value="R3H"/>
    <property type="match status" value="1"/>
</dbReference>
<comment type="domain">
    <text evidence="6">Has an N-terminal Jag-N domain and 2 RNA-binding domains (KH and R3H).</text>
</comment>
<dbReference type="Proteomes" id="UP000095765">
    <property type="component" value="Unassembled WGS sequence"/>
</dbReference>
<evidence type="ECO:0000313" key="9">
    <source>
        <dbReference type="EMBL" id="CUP94014.1"/>
    </source>
</evidence>
<feature type="domain" description="R3H" evidence="8">
    <location>
        <begin position="229"/>
        <end position="295"/>
    </location>
</feature>
<keyword evidence="4 6" id="KW-0143">Chaperone</keyword>
<dbReference type="PROSITE" id="PS51061">
    <property type="entry name" value="R3H"/>
    <property type="match status" value="1"/>
</dbReference>
<dbReference type="Gene3D" id="3.30.300.20">
    <property type="match status" value="1"/>
</dbReference>
<proteinExistence type="inferred from homology"/>
<dbReference type="CDD" id="cd02414">
    <property type="entry name" value="KH-II_Jag"/>
    <property type="match status" value="1"/>
</dbReference>
<accession>A0A174S7Y7</accession>
<keyword evidence="3 6" id="KW-0133">Cell shape</keyword>
<feature type="compositionally biased region" description="Basic and acidic residues" evidence="7">
    <location>
        <begin position="81"/>
        <end position="109"/>
    </location>
</feature>
<feature type="compositionally biased region" description="Basic and acidic residues" evidence="7">
    <location>
        <begin position="116"/>
        <end position="130"/>
    </location>
</feature>
<dbReference type="GO" id="GO:0003723">
    <property type="term" value="F:RNA binding"/>
    <property type="evidence" value="ECO:0007669"/>
    <property type="project" value="UniProtKB-UniRule"/>
</dbReference>
<dbReference type="Gene3D" id="3.30.30.80">
    <property type="entry name" value="probable RNA-binding protein from clostridium symbiosum atcc 14940"/>
    <property type="match status" value="1"/>
</dbReference>
<evidence type="ECO:0000256" key="2">
    <source>
        <dbReference type="ARBA" id="ARBA00022884"/>
    </source>
</evidence>
<dbReference type="SMART" id="SM01245">
    <property type="entry name" value="Jag_N"/>
    <property type="match status" value="1"/>
</dbReference>
<dbReference type="InterPro" id="IPR039247">
    <property type="entry name" value="KhpB"/>
</dbReference>
<dbReference type="NCBIfam" id="NF041568">
    <property type="entry name" value="Jag_EloR"/>
    <property type="match status" value="1"/>
</dbReference>
<dbReference type="CDD" id="cd02644">
    <property type="entry name" value="R3H_jag"/>
    <property type="match status" value="1"/>
</dbReference>
<dbReference type="InterPro" id="IPR038008">
    <property type="entry name" value="Jag_KH"/>
</dbReference>
<gene>
    <name evidence="6" type="primary">khpB</name>
    <name evidence="6" type="synonym">eloR</name>
    <name evidence="9" type="ORF">ERS852551_02482</name>
</gene>
<dbReference type="InterPro" id="IPR038247">
    <property type="entry name" value="Jag_N_dom_sf"/>
</dbReference>
<evidence type="ECO:0000259" key="8">
    <source>
        <dbReference type="PROSITE" id="PS51061"/>
    </source>
</evidence>
<comment type="function">
    <text evidence="6">A probable RNA chaperone. Forms a complex with KhpA which binds to cellular RNA and controls its expression. Plays a role in peptidoglycan (PG) homeostasis and cell length regulation.</text>
</comment>
<dbReference type="InterPro" id="IPR001374">
    <property type="entry name" value="R3H_dom"/>
</dbReference>
<dbReference type="InterPro" id="IPR034079">
    <property type="entry name" value="R3H_KhpB"/>
</dbReference>
<feature type="compositionally biased region" description="Basic and acidic residues" evidence="7">
    <location>
        <begin position="364"/>
        <end position="378"/>
    </location>
</feature>
<keyword evidence="2 6" id="KW-0694">RNA-binding</keyword>
<dbReference type="AlphaFoldDB" id="A0A174S7Y7"/>